<feature type="non-terminal residue" evidence="1">
    <location>
        <position position="155"/>
    </location>
</feature>
<dbReference type="AlphaFoldDB" id="A0A382WHK9"/>
<reference evidence="1" key="1">
    <citation type="submission" date="2018-05" db="EMBL/GenBank/DDBJ databases">
        <authorList>
            <person name="Lanie J.A."/>
            <person name="Ng W.-L."/>
            <person name="Kazmierczak K.M."/>
            <person name="Andrzejewski T.M."/>
            <person name="Davidsen T.M."/>
            <person name="Wayne K.J."/>
            <person name="Tettelin H."/>
            <person name="Glass J.I."/>
            <person name="Rusch D."/>
            <person name="Podicherti R."/>
            <person name="Tsui H.-C.T."/>
            <person name="Winkler M.E."/>
        </authorList>
    </citation>
    <scope>NUCLEOTIDE SEQUENCE</scope>
</reference>
<sequence>MDTIKVSLIVVITLIAYYVLMQWPPATAQTPDSGVQSLSEIEKTVQDKVVIIPSNYNDLVDSKTSLTPLEEEPLISVDTQIGSSENLSLNEVFYFENEVIRMGVEAFTGRFVSSEMKKIKQTMGENKSLFVLGTRDLDSDNNCNVDEGAVVSGGR</sequence>
<proteinExistence type="predicted"/>
<dbReference type="EMBL" id="UINC01159925">
    <property type="protein sequence ID" value="SVD58283.1"/>
    <property type="molecule type" value="Genomic_DNA"/>
</dbReference>
<gene>
    <name evidence="1" type="ORF">METZ01_LOCUS411137</name>
</gene>
<evidence type="ECO:0000313" key="1">
    <source>
        <dbReference type="EMBL" id="SVD58283.1"/>
    </source>
</evidence>
<name>A0A382WHK9_9ZZZZ</name>
<protein>
    <submittedName>
        <fullName evidence="1">Uncharacterized protein</fullName>
    </submittedName>
</protein>
<organism evidence="1">
    <name type="scientific">marine metagenome</name>
    <dbReference type="NCBI Taxonomy" id="408172"/>
    <lineage>
        <taxon>unclassified sequences</taxon>
        <taxon>metagenomes</taxon>
        <taxon>ecological metagenomes</taxon>
    </lineage>
</organism>
<accession>A0A382WHK9</accession>